<dbReference type="EMBL" id="JH126399">
    <property type="protein sequence ID" value="EGX95749.1"/>
    <property type="molecule type" value="Genomic_DNA"/>
</dbReference>
<gene>
    <name evidence="2" type="ORF">CCM_00403</name>
</gene>
<dbReference type="eggNOG" id="ENOG502RNZB">
    <property type="taxonomic scope" value="Eukaryota"/>
</dbReference>
<dbReference type="GeneID" id="18162438"/>
<evidence type="ECO:0000313" key="2">
    <source>
        <dbReference type="EMBL" id="EGX95749.1"/>
    </source>
</evidence>
<dbReference type="OrthoDB" id="2422134at2759"/>
<dbReference type="InParanoid" id="G3J3X4"/>
<dbReference type="Proteomes" id="UP000001610">
    <property type="component" value="Unassembled WGS sequence"/>
</dbReference>
<organism evidence="2 3">
    <name type="scientific">Cordyceps militaris (strain CM01)</name>
    <name type="common">Caterpillar fungus</name>
    <dbReference type="NCBI Taxonomy" id="983644"/>
    <lineage>
        <taxon>Eukaryota</taxon>
        <taxon>Fungi</taxon>
        <taxon>Dikarya</taxon>
        <taxon>Ascomycota</taxon>
        <taxon>Pezizomycotina</taxon>
        <taxon>Sordariomycetes</taxon>
        <taxon>Hypocreomycetidae</taxon>
        <taxon>Hypocreales</taxon>
        <taxon>Cordycipitaceae</taxon>
        <taxon>Cordyceps</taxon>
    </lineage>
</organism>
<reference evidence="2 3" key="1">
    <citation type="journal article" date="2011" name="Genome Biol.">
        <title>Genome sequence of the insect pathogenic fungus Cordyceps militaris, a valued traditional Chinese medicine.</title>
        <authorList>
            <person name="Zheng P."/>
            <person name="Xia Y."/>
            <person name="Xiao G."/>
            <person name="Xiong C."/>
            <person name="Hu X."/>
            <person name="Zhang S."/>
            <person name="Zheng H."/>
            <person name="Huang Y."/>
            <person name="Zhou Y."/>
            <person name="Wang S."/>
            <person name="Zhao G.P."/>
            <person name="Liu X."/>
            <person name="St Leger R.J."/>
            <person name="Wang C."/>
        </authorList>
    </citation>
    <scope>NUCLEOTIDE SEQUENCE [LARGE SCALE GENOMIC DNA]</scope>
    <source>
        <strain evidence="2 3">CM01</strain>
    </source>
</reference>
<dbReference type="PANTHER" id="PTHR38123">
    <property type="entry name" value="CELL WALL SERINE-THREONINE-RICH GALACTOMANNOPROTEIN MP1 (AFU_ORTHOLOGUE AFUA_4G03240)"/>
    <property type="match status" value="1"/>
</dbReference>
<dbReference type="VEuPathDB" id="FungiDB:CCM_00403"/>
<dbReference type="PANTHER" id="PTHR38123:SF6">
    <property type="entry name" value="CELL WALL SERINE-THREONINE-RICH GALACTOMANNOPROTEIN MP1 (AFU_ORTHOLOGUE AFUA_4G03240)"/>
    <property type="match status" value="1"/>
</dbReference>
<dbReference type="GO" id="GO:0005576">
    <property type="term" value="C:extracellular region"/>
    <property type="evidence" value="ECO:0007669"/>
    <property type="project" value="TreeGrafter"/>
</dbReference>
<dbReference type="STRING" id="983644.G3J3X4"/>
<dbReference type="Gene3D" id="1.20.1280.140">
    <property type="match status" value="1"/>
</dbReference>
<dbReference type="KEGG" id="cmt:CCM_00403"/>
<keyword evidence="1" id="KW-0732">Signal</keyword>
<evidence type="ECO:0008006" key="4">
    <source>
        <dbReference type="Google" id="ProtNLM"/>
    </source>
</evidence>
<keyword evidence="3" id="KW-1185">Reference proteome</keyword>
<dbReference type="HOGENOM" id="CLU_082452_2_1_1"/>
<dbReference type="AlphaFoldDB" id="G3J3X4"/>
<evidence type="ECO:0000256" key="1">
    <source>
        <dbReference type="SAM" id="SignalP"/>
    </source>
</evidence>
<evidence type="ECO:0000313" key="3">
    <source>
        <dbReference type="Proteomes" id="UP000001610"/>
    </source>
</evidence>
<feature type="signal peptide" evidence="1">
    <location>
        <begin position="1"/>
        <end position="18"/>
    </location>
</feature>
<sequence length="178" mass="18255">MHLAASLVLLTALTGAHGLVAQRDAAPVIAVLTAVQNDIDGLDTAVQGWTTDPAPVLDASNQLVATIGQGTTTVQGTADLTLEESLDLLPPVDSLKQHAQTLVDDLKAKKDVIQQAGLCEIVSGQIADISAASKQLIDATVSKVPPEAQDIAAQQAQGINDVLADAQTAFSAENCTNA</sequence>
<proteinExistence type="predicted"/>
<feature type="chain" id="PRO_5003445878" description="Cell wall galactomanno" evidence="1">
    <location>
        <begin position="19"/>
        <end position="178"/>
    </location>
</feature>
<dbReference type="InterPro" id="IPR021054">
    <property type="entry name" value="Cell_wall_mannoprotein_1"/>
</dbReference>
<dbReference type="RefSeq" id="XP_006665626.1">
    <property type="nucleotide sequence ID" value="XM_006665563.1"/>
</dbReference>
<protein>
    <recommendedName>
        <fullName evidence="4">Cell wall galactomanno</fullName>
    </recommendedName>
</protein>
<dbReference type="OMA" id="MQLHYLL"/>
<dbReference type="Pfam" id="PF12296">
    <property type="entry name" value="HsbA"/>
    <property type="match status" value="1"/>
</dbReference>
<name>G3J3X4_CORMM</name>
<accession>G3J3X4</accession>